<sequence>YLVGILSLNGFSLLCNICLLFLCSVIGFYIIKKLLLD</sequence>
<feature type="transmembrane region" description="Helical" evidence="1">
    <location>
        <begin position="6"/>
        <end position="31"/>
    </location>
</feature>
<keyword evidence="1" id="KW-1133">Transmembrane helix</keyword>
<evidence type="ECO:0000256" key="1">
    <source>
        <dbReference type="SAM" id="Phobius"/>
    </source>
</evidence>
<keyword evidence="1" id="KW-0812">Transmembrane</keyword>
<organism evidence="2">
    <name type="scientific">marine metagenome</name>
    <dbReference type="NCBI Taxonomy" id="408172"/>
    <lineage>
        <taxon>unclassified sequences</taxon>
        <taxon>metagenomes</taxon>
        <taxon>ecological metagenomes</taxon>
    </lineage>
</organism>
<proteinExistence type="predicted"/>
<dbReference type="EMBL" id="UINC01023870">
    <property type="protein sequence ID" value="SVA96397.1"/>
    <property type="molecule type" value="Genomic_DNA"/>
</dbReference>
<feature type="non-terminal residue" evidence="2">
    <location>
        <position position="37"/>
    </location>
</feature>
<feature type="non-terminal residue" evidence="2">
    <location>
        <position position="1"/>
    </location>
</feature>
<accession>A0A382A5T1</accession>
<evidence type="ECO:0000313" key="2">
    <source>
        <dbReference type="EMBL" id="SVA96397.1"/>
    </source>
</evidence>
<reference evidence="2" key="1">
    <citation type="submission" date="2018-05" db="EMBL/GenBank/DDBJ databases">
        <authorList>
            <person name="Lanie J.A."/>
            <person name="Ng W.-L."/>
            <person name="Kazmierczak K.M."/>
            <person name="Andrzejewski T.M."/>
            <person name="Davidsen T.M."/>
            <person name="Wayne K.J."/>
            <person name="Tettelin H."/>
            <person name="Glass J.I."/>
            <person name="Rusch D."/>
            <person name="Podicherti R."/>
            <person name="Tsui H.-C.T."/>
            <person name="Winkler M.E."/>
        </authorList>
    </citation>
    <scope>NUCLEOTIDE SEQUENCE</scope>
</reference>
<keyword evidence="1" id="KW-0472">Membrane</keyword>
<protein>
    <submittedName>
        <fullName evidence="2">Uncharacterized protein</fullName>
    </submittedName>
</protein>
<gene>
    <name evidence="2" type="ORF">METZ01_LOCUS149251</name>
</gene>
<dbReference type="AlphaFoldDB" id="A0A382A5T1"/>
<name>A0A382A5T1_9ZZZZ</name>